<dbReference type="PANTHER" id="PTHR38471">
    <property type="entry name" value="FOUR HELIX BUNDLE PROTEIN"/>
    <property type="match status" value="1"/>
</dbReference>
<dbReference type="InterPro" id="IPR012657">
    <property type="entry name" value="23S_rRNA-intervening_sequence"/>
</dbReference>
<sequence length="131" mass="14993">MNEQGQKIILFMLKHNFRQLRIWIDSVALAKDIYALTQKFTNEHKFGISSQLYRSAVSIPSNIAEGTARKSSKEFSHFLTISLGSAFELETQLIIAEECELATHEKLQELISRTQLLQKQITAFSNSIYNL</sequence>
<accession>A0ABW3AV48</accession>
<dbReference type="RefSeq" id="WP_377116808.1">
    <property type="nucleotide sequence ID" value="NZ_JBHTHZ010000013.1"/>
</dbReference>
<reference evidence="2" key="1">
    <citation type="journal article" date="2019" name="Int. J. Syst. Evol. Microbiol.">
        <title>The Global Catalogue of Microorganisms (GCM) 10K type strain sequencing project: providing services to taxonomists for standard genome sequencing and annotation.</title>
        <authorList>
            <consortium name="The Broad Institute Genomics Platform"/>
            <consortium name="The Broad Institute Genome Sequencing Center for Infectious Disease"/>
            <person name="Wu L."/>
            <person name="Ma J."/>
        </authorList>
    </citation>
    <scope>NUCLEOTIDE SEQUENCE [LARGE SCALE GENOMIC DNA]</scope>
    <source>
        <strain evidence="2">CCUG 61484</strain>
    </source>
</reference>
<name>A0ABW3AV48_9SPHI</name>
<gene>
    <name evidence="1" type="ORF">ACFQZX_14975</name>
</gene>
<evidence type="ECO:0000313" key="1">
    <source>
        <dbReference type="EMBL" id="MFD0794927.1"/>
    </source>
</evidence>
<protein>
    <submittedName>
        <fullName evidence="1">Four helix bundle protein</fullName>
    </submittedName>
</protein>
<dbReference type="Pfam" id="PF05635">
    <property type="entry name" value="23S_rRNA_IVP"/>
    <property type="match status" value="1"/>
</dbReference>
<dbReference type="SUPFAM" id="SSF158446">
    <property type="entry name" value="IVS-encoded protein-like"/>
    <property type="match status" value="1"/>
</dbReference>
<dbReference type="InterPro" id="IPR036583">
    <property type="entry name" value="23S_rRNA_IVS_sf"/>
</dbReference>
<dbReference type="CDD" id="cd16377">
    <property type="entry name" value="23S_rRNA_IVP_like"/>
    <property type="match status" value="1"/>
</dbReference>
<proteinExistence type="predicted"/>
<dbReference type="Proteomes" id="UP001597010">
    <property type="component" value="Unassembled WGS sequence"/>
</dbReference>
<dbReference type="EMBL" id="JBHTHZ010000013">
    <property type="protein sequence ID" value="MFD0794927.1"/>
    <property type="molecule type" value="Genomic_DNA"/>
</dbReference>
<comment type="caution">
    <text evidence="1">The sequence shown here is derived from an EMBL/GenBank/DDBJ whole genome shotgun (WGS) entry which is preliminary data.</text>
</comment>
<dbReference type="PANTHER" id="PTHR38471:SF2">
    <property type="entry name" value="FOUR HELIX BUNDLE PROTEIN"/>
    <property type="match status" value="1"/>
</dbReference>
<organism evidence="1 2">
    <name type="scientific">Mucilaginibacter litoreus</name>
    <dbReference type="NCBI Taxonomy" id="1048221"/>
    <lineage>
        <taxon>Bacteria</taxon>
        <taxon>Pseudomonadati</taxon>
        <taxon>Bacteroidota</taxon>
        <taxon>Sphingobacteriia</taxon>
        <taxon>Sphingobacteriales</taxon>
        <taxon>Sphingobacteriaceae</taxon>
        <taxon>Mucilaginibacter</taxon>
    </lineage>
</organism>
<evidence type="ECO:0000313" key="2">
    <source>
        <dbReference type="Proteomes" id="UP001597010"/>
    </source>
</evidence>
<dbReference type="Gene3D" id="1.20.1440.60">
    <property type="entry name" value="23S rRNA-intervening sequence"/>
    <property type="match status" value="1"/>
</dbReference>
<keyword evidence="2" id="KW-1185">Reference proteome</keyword>
<dbReference type="NCBIfam" id="TIGR02436">
    <property type="entry name" value="four helix bundle protein"/>
    <property type="match status" value="1"/>
</dbReference>